<dbReference type="PANTHER" id="PTHR23119:SF44">
    <property type="entry name" value="PROTEIN LAP4"/>
    <property type="match status" value="1"/>
</dbReference>
<dbReference type="GO" id="GO:0045211">
    <property type="term" value="C:postsynaptic membrane"/>
    <property type="evidence" value="ECO:0007669"/>
    <property type="project" value="TreeGrafter"/>
</dbReference>
<dbReference type="InterPro" id="IPR050614">
    <property type="entry name" value="Synaptic_Scaffolding_LAP-MAGUK"/>
</dbReference>
<comment type="caution">
    <text evidence="2">The sequence shown here is derived from an EMBL/GenBank/DDBJ whole genome shotgun (WGS) entry which is preliminary data.</text>
</comment>
<dbReference type="GO" id="GO:0045197">
    <property type="term" value="P:establishment or maintenance of epithelial cell apical/basal polarity"/>
    <property type="evidence" value="ECO:0007669"/>
    <property type="project" value="TreeGrafter"/>
</dbReference>
<dbReference type="Gene3D" id="3.80.10.10">
    <property type="entry name" value="Ribonuclease Inhibitor"/>
    <property type="match status" value="1"/>
</dbReference>
<protein>
    <recommendedName>
        <fullName evidence="4">Leucine-rich repeat-containing protein 1</fullName>
    </recommendedName>
</protein>
<dbReference type="GO" id="GO:0098968">
    <property type="term" value="P:neurotransmitter receptor transport postsynaptic membrane to endosome"/>
    <property type="evidence" value="ECO:0007669"/>
    <property type="project" value="TreeGrafter"/>
</dbReference>
<feature type="region of interest" description="Disordered" evidence="1">
    <location>
        <begin position="220"/>
        <end position="258"/>
    </location>
</feature>
<proteinExistence type="predicted"/>
<evidence type="ECO:0008006" key="4">
    <source>
        <dbReference type="Google" id="ProtNLM"/>
    </source>
</evidence>
<dbReference type="GO" id="GO:0043113">
    <property type="term" value="P:receptor clustering"/>
    <property type="evidence" value="ECO:0007669"/>
    <property type="project" value="TreeGrafter"/>
</dbReference>
<dbReference type="SUPFAM" id="SSF52075">
    <property type="entry name" value="Outer arm dynein light chain 1"/>
    <property type="match status" value="1"/>
</dbReference>
<reference evidence="2 3" key="1">
    <citation type="journal article" date="2017" name="PLoS Biol.">
        <title>The sea cucumber genome provides insights into morphological evolution and visceral regeneration.</title>
        <authorList>
            <person name="Zhang X."/>
            <person name="Sun L."/>
            <person name="Yuan J."/>
            <person name="Sun Y."/>
            <person name="Gao Y."/>
            <person name="Zhang L."/>
            <person name="Li S."/>
            <person name="Dai H."/>
            <person name="Hamel J.F."/>
            <person name="Liu C."/>
            <person name="Yu Y."/>
            <person name="Liu S."/>
            <person name="Lin W."/>
            <person name="Guo K."/>
            <person name="Jin S."/>
            <person name="Xu P."/>
            <person name="Storey K.B."/>
            <person name="Huan P."/>
            <person name="Zhang T."/>
            <person name="Zhou Y."/>
            <person name="Zhang J."/>
            <person name="Lin C."/>
            <person name="Li X."/>
            <person name="Xing L."/>
            <person name="Huo D."/>
            <person name="Sun M."/>
            <person name="Wang L."/>
            <person name="Mercier A."/>
            <person name="Li F."/>
            <person name="Yang H."/>
            <person name="Xiang J."/>
        </authorList>
    </citation>
    <scope>NUCLEOTIDE SEQUENCE [LARGE SCALE GENOMIC DNA]</scope>
    <source>
        <strain evidence="2">Shaxun</strain>
        <tissue evidence="2">Muscle</tissue>
    </source>
</reference>
<accession>A0A2G8JFN9</accession>
<feature type="compositionally biased region" description="Basic and acidic residues" evidence="1">
    <location>
        <begin position="220"/>
        <end position="236"/>
    </location>
</feature>
<dbReference type="STRING" id="307972.A0A2G8JFN9"/>
<dbReference type="InterPro" id="IPR032675">
    <property type="entry name" value="LRR_dom_sf"/>
</dbReference>
<dbReference type="GO" id="GO:0098887">
    <property type="term" value="P:neurotransmitter receptor transport, endosome to postsynaptic membrane"/>
    <property type="evidence" value="ECO:0007669"/>
    <property type="project" value="TreeGrafter"/>
</dbReference>
<dbReference type="PANTHER" id="PTHR23119">
    <property type="entry name" value="DISCS LARGE"/>
    <property type="match status" value="1"/>
</dbReference>
<feature type="non-terminal residue" evidence="2">
    <location>
        <position position="1"/>
    </location>
</feature>
<dbReference type="GO" id="GO:0016323">
    <property type="term" value="C:basolateral plasma membrane"/>
    <property type="evidence" value="ECO:0007669"/>
    <property type="project" value="TreeGrafter"/>
</dbReference>
<dbReference type="GO" id="GO:0014069">
    <property type="term" value="C:postsynaptic density"/>
    <property type="evidence" value="ECO:0007669"/>
    <property type="project" value="TreeGrafter"/>
</dbReference>
<evidence type="ECO:0000256" key="1">
    <source>
        <dbReference type="SAM" id="MobiDB-lite"/>
    </source>
</evidence>
<dbReference type="AlphaFoldDB" id="A0A2G8JFN9"/>
<feature type="region of interest" description="Disordered" evidence="1">
    <location>
        <begin position="94"/>
        <end position="121"/>
    </location>
</feature>
<name>A0A2G8JFN9_STIJA</name>
<dbReference type="GO" id="GO:0098609">
    <property type="term" value="P:cell-cell adhesion"/>
    <property type="evidence" value="ECO:0007669"/>
    <property type="project" value="TreeGrafter"/>
</dbReference>
<sequence>LGKCTRLGVLSLRDNRVTRLPPELGLLLELHVLDVCGNRLDWIPIQLSNCNLKALWLSENQAQPLINFQTEEIGPQKLKVLTCFLLPQRGPTESMENLLRGSTATEEEPNMEKAGEREIRFAPGTHNYEDTARHPTSSGAQGQASKFFMHGKGREVDGHLAPHESENNLEYYQEDELRNGADDQQQHHQPSVNFLVEPKVIPPPATTEANAEPVQLEERQLTESEAVRQNVEEAAKQPDTLTEYDPKENHFSPISAEV</sequence>
<dbReference type="EMBL" id="MRZV01002135">
    <property type="protein sequence ID" value="PIK34567.1"/>
    <property type="molecule type" value="Genomic_DNA"/>
</dbReference>
<evidence type="ECO:0000313" key="2">
    <source>
        <dbReference type="EMBL" id="PIK34567.1"/>
    </source>
</evidence>
<evidence type="ECO:0000313" key="3">
    <source>
        <dbReference type="Proteomes" id="UP000230750"/>
    </source>
</evidence>
<organism evidence="2 3">
    <name type="scientific">Stichopus japonicus</name>
    <name type="common">Sea cucumber</name>
    <dbReference type="NCBI Taxonomy" id="307972"/>
    <lineage>
        <taxon>Eukaryota</taxon>
        <taxon>Metazoa</taxon>
        <taxon>Echinodermata</taxon>
        <taxon>Eleutherozoa</taxon>
        <taxon>Echinozoa</taxon>
        <taxon>Holothuroidea</taxon>
        <taxon>Aspidochirotacea</taxon>
        <taxon>Aspidochirotida</taxon>
        <taxon>Stichopodidae</taxon>
        <taxon>Apostichopus</taxon>
    </lineage>
</organism>
<keyword evidence="3" id="KW-1185">Reference proteome</keyword>
<dbReference type="Proteomes" id="UP000230750">
    <property type="component" value="Unassembled WGS sequence"/>
</dbReference>
<gene>
    <name evidence="2" type="ORF">BSL78_28608</name>
</gene>
<dbReference type="OrthoDB" id="2187496at2759"/>
<feature type="compositionally biased region" description="Basic and acidic residues" evidence="1">
    <location>
        <begin position="110"/>
        <end position="120"/>
    </location>
</feature>
<dbReference type="GO" id="GO:0019901">
    <property type="term" value="F:protein kinase binding"/>
    <property type="evidence" value="ECO:0007669"/>
    <property type="project" value="TreeGrafter"/>
</dbReference>
<dbReference type="GO" id="GO:0005912">
    <property type="term" value="C:adherens junction"/>
    <property type="evidence" value="ECO:0007669"/>
    <property type="project" value="TreeGrafter"/>
</dbReference>